<dbReference type="AlphaFoldDB" id="A0A9P7FR65"/>
<comment type="caution">
    <text evidence="1">The sequence shown here is derived from an EMBL/GenBank/DDBJ whole genome shotgun (WGS) entry which is preliminary data.</text>
</comment>
<gene>
    <name evidence="1" type="ORF">H0H81_007230</name>
</gene>
<dbReference type="Proteomes" id="UP000717328">
    <property type="component" value="Unassembled WGS sequence"/>
</dbReference>
<reference evidence="1" key="2">
    <citation type="submission" date="2021-10" db="EMBL/GenBank/DDBJ databases">
        <title>Phylogenomics reveals ancestral predisposition of the termite-cultivated fungus Termitomyces towards a domesticated lifestyle.</title>
        <authorList>
            <person name="Auxier B."/>
            <person name="Grum-Grzhimaylo A."/>
            <person name="Cardenas M.E."/>
            <person name="Lodge J.D."/>
            <person name="Laessoe T."/>
            <person name="Pedersen O."/>
            <person name="Smith M.E."/>
            <person name="Kuyper T.W."/>
            <person name="Franco-Molano E.A."/>
            <person name="Baroni T.J."/>
            <person name="Aanen D.K."/>
        </authorList>
    </citation>
    <scope>NUCLEOTIDE SEQUENCE</scope>
    <source>
        <strain evidence="1">D49</strain>
    </source>
</reference>
<sequence length="254" mass="28594">SDFDPHEQSPDLFILAHLLTLRLRIDRFGPHWDIVEDTIRRLVLPSIQNFELYISDAGLEFPLSPIFPALHASSTGGAMLLTRLVLVNTCLDQRSEFASMLRGCTALETLAMQFSIDCSEEVISVLLEPTDTIPPPSLPSLTAFVWVIDRDLPGFALKLSDLVRAWTSNPARRRSFEAVTIYALSDHQTDTTELTTEAFKEIKALLGPWREGGEPNECVAVAHSGMVLRTRIVSEWFTLTGIIDRRFNQDWPQE</sequence>
<evidence type="ECO:0000313" key="1">
    <source>
        <dbReference type="EMBL" id="KAG5636668.1"/>
    </source>
</evidence>
<dbReference type="EMBL" id="JABCKI010005905">
    <property type="protein sequence ID" value="KAG5636668.1"/>
    <property type="molecule type" value="Genomic_DNA"/>
</dbReference>
<name>A0A9P7FR65_9AGAR</name>
<accession>A0A9P7FR65</accession>
<proteinExistence type="predicted"/>
<feature type="non-terminal residue" evidence="1">
    <location>
        <position position="1"/>
    </location>
</feature>
<evidence type="ECO:0000313" key="2">
    <source>
        <dbReference type="Proteomes" id="UP000717328"/>
    </source>
</evidence>
<reference evidence="1" key="1">
    <citation type="submission" date="2021-02" db="EMBL/GenBank/DDBJ databases">
        <authorList>
            <person name="Nieuwenhuis M."/>
            <person name="Van De Peppel L.J.J."/>
        </authorList>
    </citation>
    <scope>NUCLEOTIDE SEQUENCE</scope>
    <source>
        <strain evidence="1">D49</strain>
    </source>
</reference>
<keyword evidence="2" id="KW-1185">Reference proteome</keyword>
<organism evidence="1 2">
    <name type="scientific">Sphagnurus paluster</name>
    <dbReference type="NCBI Taxonomy" id="117069"/>
    <lineage>
        <taxon>Eukaryota</taxon>
        <taxon>Fungi</taxon>
        <taxon>Dikarya</taxon>
        <taxon>Basidiomycota</taxon>
        <taxon>Agaricomycotina</taxon>
        <taxon>Agaricomycetes</taxon>
        <taxon>Agaricomycetidae</taxon>
        <taxon>Agaricales</taxon>
        <taxon>Tricholomatineae</taxon>
        <taxon>Lyophyllaceae</taxon>
        <taxon>Sphagnurus</taxon>
    </lineage>
</organism>
<protein>
    <submittedName>
        <fullName evidence="1">Uncharacterized protein</fullName>
    </submittedName>
</protein>